<dbReference type="GO" id="GO:0030288">
    <property type="term" value="C:outer membrane-bounded periplasmic space"/>
    <property type="evidence" value="ECO:0007669"/>
    <property type="project" value="UniProtKB-ARBA"/>
</dbReference>
<dbReference type="GO" id="GO:0043190">
    <property type="term" value="C:ATP-binding cassette (ABC) transporter complex"/>
    <property type="evidence" value="ECO:0007669"/>
    <property type="project" value="InterPro"/>
</dbReference>
<dbReference type="InterPro" id="IPR000914">
    <property type="entry name" value="SBP_5_dom"/>
</dbReference>
<evidence type="ECO:0000256" key="4">
    <source>
        <dbReference type="ARBA" id="ARBA00022729"/>
    </source>
</evidence>
<comment type="caution">
    <text evidence="8">The sequence shown here is derived from an EMBL/GenBank/DDBJ whole genome shotgun (WGS) entry which is preliminary data.</text>
</comment>
<organism evidence="8 9">
    <name type="scientific">Lactobacillus porci</name>
    <dbReference type="NCBI Taxonomy" id="2012477"/>
    <lineage>
        <taxon>Bacteria</taxon>
        <taxon>Bacillati</taxon>
        <taxon>Bacillota</taxon>
        <taxon>Bacilli</taxon>
        <taxon>Lactobacillales</taxon>
        <taxon>Lactobacillaceae</taxon>
        <taxon>Lactobacillus</taxon>
    </lineage>
</organism>
<evidence type="ECO:0000313" key="8">
    <source>
        <dbReference type="EMBL" id="MST86496.1"/>
    </source>
</evidence>
<dbReference type="EMBL" id="VUMX01000004">
    <property type="protein sequence ID" value="MST86496.1"/>
    <property type="molecule type" value="Genomic_DNA"/>
</dbReference>
<evidence type="ECO:0000256" key="3">
    <source>
        <dbReference type="ARBA" id="ARBA00022448"/>
    </source>
</evidence>
<keyword evidence="5" id="KW-0571">Peptide transport</keyword>
<dbReference type="FunFam" id="3.10.105.10:FF:000001">
    <property type="entry name" value="Oligopeptide ABC transporter, oligopeptide-binding protein"/>
    <property type="match status" value="1"/>
</dbReference>
<accession>A0A6A8MBC8</accession>
<name>A0A6A8MBC8_9LACO</name>
<dbReference type="FunFam" id="3.90.76.10:FF:000001">
    <property type="entry name" value="Oligopeptide ABC transporter substrate-binding protein"/>
    <property type="match status" value="1"/>
</dbReference>
<dbReference type="AlphaFoldDB" id="A0A6A8MBC8"/>
<evidence type="ECO:0000313" key="9">
    <source>
        <dbReference type="Proteomes" id="UP000438120"/>
    </source>
</evidence>
<dbReference type="Gene3D" id="3.10.105.10">
    <property type="entry name" value="Dipeptide-binding Protein, Domain 3"/>
    <property type="match status" value="1"/>
</dbReference>
<feature type="signal peptide" evidence="6">
    <location>
        <begin position="1"/>
        <end position="28"/>
    </location>
</feature>
<dbReference type="Proteomes" id="UP000438120">
    <property type="component" value="Unassembled WGS sequence"/>
</dbReference>
<feature type="domain" description="Solute-binding protein family 5" evidence="7">
    <location>
        <begin position="76"/>
        <end position="467"/>
    </location>
</feature>
<dbReference type="PANTHER" id="PTHR30290:SF10">
    <property type="entry name" value="PERIPLASMIC OLIGOPEPTIDE-BINDING PROTEIN-RELATED"/>
    <property type="match status" value="1"/>
</dbReference>
<dbReference type="PIRSF" id="PIRSF002741">
    <property type="entry name" value="MppA"/>
    <property type="match status" value="1"/>
</dbReference>
<keyword evidence="4 6" id="KW-0732">Signal</keyword>
<protein>
    <submittedName>
        <fullName evidence="8">Peptide ABC transporter substrate-binding protein</fullName>
    </submittedName>
</protein>
<sequence>MKLPKNIGQAAGVCLAALALTACGSSKAGSSSKKTLYWTTGSEIPTMDLSKATDSVSFTQISNTFEGLYRLGKDSKITPGLATSEKVSKDGKTYTFTLRKGDKWSNGDPVTAKDFVYSWQRTVNPKTESEYSYLFSGIKNADKIVAGKKPVSSLGIKAVGKYKLVVALERRIPYFNKLMGFAVFFPQNERAVKKFGSKYGTASKYMVYNGPYVQKGWTGSNLSWKMVKNKNYWDKGKVKLDQISWSVQKSTTTSYNLYQSKKLDATSLDSSQIKQLKNNKAFTSLPLGATFYMEFGQGKGGSSYVKNANIRKALALAIDRKGLVSTIDGGASQPANTLTAKDLTKVDGKDYTSLVSSSAKSLYPASGDKALAKKYLAKGLKELGKSKIKLTLISSDTDSAKKTAEAIQSNVESALPQVKVEVNSVPFKTLLNRLASHNFQLGLIDWIADFADPISFLDLFTTGNSQNDGQWSNSEYDKLIADSKTTASTSQRWSDLSKAEDILLDDAGICPLYYSTSVMLVRPNVKKAYSTRGNWDFKETYLK</sequence>
<keyword evidence="3" id="KW-0813">Transport</keyword>
<dbReference type="PROSITE" id="PS51257">
    <property type="entry name" value="PROKAR_LIPOPROTEIN"/>
    <property type="match status" value="1"/>
</dbReference>
<dbReference type="GO" id="GO:0015833">
    <property type="term" value="P:peptide transport"/>
    <property type="evidence" value="ECO:0007669"/>
    <property type="project" value="UniProtKB-KW"/>
</dbReference>
<reference evidence="8 9" key="1">
    <citation type="submission" date="2019-08" db="EMBL/GenBank/DDBJ databases">
        <title>In-depth cultivation of the pig gut microbiome towards novel bacterial diversity and tailored functional studies.</title>
        <authorList>
            <person name="Wylensek D."/>
            <person name="Hitch T.C.A."/>
            <person name="Clavel T."/>
        </authorList>
    </citation>
    <scope>NUCLEOTIDE SEQUENCE [LARGE SCALE GENOMIC DNA]</scope>
    <source>
        <strain evidence="8 9">Bifido-178-WT-2B</strain>
    </source>
</reference>
<evidence type="ECO:0000256" key="1">
    <source>
        <dbReference type="ARBA" id="ARBA00004196"/>
    </source>
</evidence>
<dbReference type="CDD" id="cd08504">
    <property type="entry name" value="PBP2_OppA"/>
    <property type="match status" value="1"/>
</dbReference>
<dbReference type="Pfam" id="PF00496">
    <property type="entry name" value="SBP_bac_5"/>
    <property type="match status" value="1"/>
</dbReference>
<dbReference type="PANTHER" id="PTHR30290">
    <property type="entry name" value="PERIPLASMIC BINDING COMPONENT OF ABC TRANSPORTER"/>
    <property type="match status" value="1"/>
</dbReference>
<keyword evidence="5" id="KW-0653">Protein transport</keyword>
<evidence type="ECO:0000256" key="5">
    <source>
        <dbReference type="ARBA" id="ARBA00022856"/>
    </source>
</evidence>
<comment type="similarity">
    <text evidence="2">Belongs to the bacterial solute-binding protein 5 family.</text>
</comment>
<dbReference type="RefSeq" id="WP_154547317.1">
    <property type="nucleotide sequence ID" value="NZ_VUMX01000004.1"/>
</dbReference>
<evidence type="ECO:0000259" key="7">
    <source>
        <dbReference type="Pfam" id="PF00496"/>
    </source>
</evidence>
<dbReference type="Gene3D" id="3.90.76.10">
    <property type="entry name" value="Dipeptide-binding Protein, Domain 1"/>
    <property type="match status" value="1"/>
</dbReference>
<evidence type="ECO:0000256" key="6">
    <source>
        <dbReference type="SAM" id="SignalP"/>
    </source>
</evidence>
<dbReference type="Gene3D" id="3.40.190.10">
    <property type="entry name" value="Periplasmic binding protein-like II"/>
    <property type="match status" value="1"/>
</dbReference>
<evidence type="ECO:0000256" key="2">
    <source>
        <dbReference type="ARBA" id="ARBA00005695"/>
    </source>
</evidence>
<comment type="subcellular location">
    <subcellularLocation>
        <location evidence="1">Cell envelope</location>
    </subcellularLocation>
</comment>
<dbReference type="OrthoDB" id="403896at2"/>
<feature type="chain" id="PRO_5025372052" evidence="6">
    <location>
        <begin position="29"/>
        <end position="543"/>
    </location>
</feature>
<dbReference type="InterPro" id="IPR039424">
    <property type="entry name" value="SBP_5"/>
</dbReference>
<proteinExistence type="inferred from homology"/>
<dbReference type="InterPro" id="IPR030678">
    <property type="entry name" value="Peptide/Ni-bd"/>
</dbReference>
<dbReference type="GO" id="GO:1904680">
    <property type="term" value="F:peptide transmembrane transporter activity"/>
    <property type="evidence" value="ECO:0007669"/>
    <property type="project" value="TreeGrafter"/>
</dbReference>
<keyword evidence="9" id="KW-1185">Reference proteome</keyword>
<dbReference type="SUPFAM" id="SSF53850">
    <property type="entry name" value="Periplasmic binding protein-like II"/>
    <property type="match status" value="1"/>
</dbReference>
<gene>
    <name evidence="8" type="ORF">FYJ62_02275</name>
</gene>